<dbReference type="AlphaFoldDB" id="A0A811YXI6"/>
<comment type="caution">
    <text evidence="1">The sequence shown here is derived from an EMBL/GenBank/DDBJ whole genome shotgun (WGS) entry which is preliminary data.</text>
</comment>
<dbReference type="PANTHER" id="PTHR10224:SF12">
    <property type="entry name" value="GLYOXALASE ELBB"/>
    <property type="match status" value="1"/>
</dbReference>
<evidence type="ECO:0000313" key="1">
    <source>
        <dbReference type="EMBL" id="CAD7680912.1"/>
    </source>
</evidence>
<name>A0A811YXI6_NYCPR</name>
<sequence length="227" mass="24437">MLGGGGGAALAASGPPGLVRADGNWLSLPPPPVPTFCSGLRNSVKLFAPNAKQMYMVNHLKESPAEEKGHVLEGSARRAHGDIQDLADLCSSKLEAVIILVVLSGPELPCQQFCKGLFQVAFPMCWQLTPSCLNIFFCPVSSLLIGLMMLTGPLPYKSLAAHMAAGRGGYVTAQEELETMSSTYEREALLAQNRHRALSLSYLLILLLSLFVLDYKLLTVRGVCLFC</sequence>
<gene>
    <name evidence="1" type="ORF">NYPRO_LOCUS13704</name>
</gene>
<dbReference type="Gene3D" id="3.40.50.880">
    <property type="match status" value="1"/>
</dbReference>
<proteinExistence type="predicted"/>
<keyword evidence="2" id="KW-1185">Reference proteome</keyword>
<accession>A0A811YXI6</accession>
<dbReference type="EMBL" id="CAJHUB010000750">
    <property type="protein sequence ID" value="CAD7680912.1"/>
    <property type="molecule type" value="Genomic_DNA"/>
</dbReference>
<protein>
    <submittedName>
        <fullName evidence="1">(raccoon dog) hypothetical protein</fullName>
    </submittedName>
</protein>
<evidence type="ECO:0000313" key="2">
    <source>
        <dbReference type="Proteomes" id="UP000645828"/>
    </source>
</evidence>
<dbReference type="PANTHER" id="PTHR10224">
    <property type="entry name" value="ES1 PROTEIN HOMOLOG, MITOCHONDRIAL"/>
    <property type="match status" value="1"/>
</dbReference>
<organism evidence="1 2">
    <name type="scientific">Nyctereutes procyonoides</name>
    <name type="common">Raccoon dog</name>
    <name type="synonym">Canis procyonoides</name>
    <dbReference type="NCBI Taxonomy" id="34880"/>
    <lineage>
        <taxon>Eukaryota</taxon>
        <taxon>Metazoa</taxon>
        <taxon>Chordata</taxon>
        <taxon>Craniata</taxon>
        <taxon>Vertebrata</taxon>
        <taxon>Euteleostomi</taxon>
        <taxon>Mammalia</taxon>
        <taxon>Eutheria</taxon>
        <taxon>Laurasiatheria</taxon>
        <taxon>Carnivora</taxon>
        <taxon>Caniformia</taxon>
        <taxon>Canidae</taxon>
        <taxon>Nyctereutes</taxon>
    </lineage>
</organism>
<reference evidence="1" key="1">
    <citation type="submission" date="2020-12" db="EMBL/GenBank/DDBJ databases">
        <authorList>
            <consortium name="Molecular Ecology Group"/>
        </authorList>
    </citation>
    <scope>NUCLEOTIDE SEQUENCE</scope>
    <source>
        <strain evidence="1">TBG_1078</strain>
    </source>
</reference>
<dbReference type="Proteomes" id="UP000645828">
    <property type="component" value="Unassembled WGS sequence"/>
</dbReference>
<dbReference type="InterPro" id="IPR029062">
    <property type="entry name" value="Class_I_gatase-like"/>
</dbReference>